<dbReference type="Pfam" id="PF13279">
    <property type="entry name" value="4HBT_2"/>
    <property type="match status" value="1"/>
</dbReference>
<dbReference type="PANTHER" id="PTHR31793">
    <property type="entry name" value="4-HYDROXYBENZOYL-COA THIOESTERASE FAMILY MEMBER"/>
    <property type="match status" value="1"/>
</dbReference>
<dbReference type="RefSeq" id="WP_222842124.1">
    <property type="nucleotide sequence ID" value="NZ_CP013251.1"/>
</dbReference>
<dbReference type="PIRSF" id="PIRSF003230">
    <property type="entry name" value="YbgC"/>
    <property type="match status" value="1"/>
</dbReference>
<reference evidence="3 4" key="1">
    <citation type="journal article" date="2016" name="Front. Microbiol.">
        <title>Genomic Insight into the Host-Endosymbiont Relationship of Endozoicomonas montiporae CL-33(T) with its Coral Host.</title>
        <authorList>
            <person name="Ding J.-Y."/>
            <person name="Shiu J.-H."/>
            <person name="Chen W.-M."/>
            <person name="Chiang Y.-R."/>
            <person name="Tang S.-L."/>
        </authorList>
    </citation>
    <scope>NUCLEOTIDE SEQUENCE [LARGE SCALE GENOMIC DNA]</scope>
    <source>
        <strain evidence="3 4">CL-33</strain>
    </source>
</reference>
<keyword evidence="2 3" id="KW-0378">Hydrolase</keyword>
<dbReference type="Proteomes" id="UP000071065">
    <property type="component" value="Chromosome"/>
</dbReference>
<dbReference type="PROSITE" id="PS01328">
    <property type="entry name" value="4HBCOA_THIOESTERASE"/>
    <property type="match status" value="1"/>
</dbReference>
<dbReference type="PATRIC" id="fig|570277.3.peg.3301"/>
<dbReference type="InterPro" id="IPR014166">
    <property type="entry name" value="Tol-Pal_acyl-CoA_thioesterase"/>
</dbReference>
<dbReference type="InterPro" id="IPR029069">
    <property type="entry name" value="HotDog_dom_sf"/>
</dbReference>
<proteinExistence type="inferred from homology"/>
<sequence length="146" mass="16397">MNSDAPFTIHQRIYYEDTDAAGIVYHANYLKFMERARTDWLRHIGMGHQIMKEQGRLLVVTRADVRFRQPARLDDEVSVTAEVSEVKRASLVFRQSVTLNCGQSDEQLLCTGDFVVACLDSATMKPASITKALRSLCLGVTNTSQV</sequence>
<organism evidence="3 4">
    <name type="scientific">Endozoicomonas montiporae CL-33</name>
    <dbReference type="NCBI Taxonomy" id="570277"/>
    <lineage>
        <taxon>Bacteria</taxon>
        <taxon>Pseudomonadati</taxon>
        <taxon>Pseudomonadota</taxon>
        <taxon>Gammaproteobacteria</taxon>
        <taxon>Oceanospirillales</taxon>
        <taxon>Endozoicomonadaceae</taxon>
        <taxon>Endozoicomonas</taxon>
    </lineage>
</organism>
<evidence type="ECO:0000256" key="2">
    <source>
        <dbReference type="ARBA" id="ARBA00022801"/>
    </source>
</evidence>
<dbReference type="NCBIfam" id="TIGR02799">
    <property type="entry name" value="thio_ybgC"/>
    <property type="match status" value="1"/>
</dbReference>
<dbReference type="EMBL" id="CP013251">
    <property type="protein sequence ID" value="AMO57092.1"/>
    <property type="molecule type" value="Genomic_DNA"/>
</dbReference>
<dbReference type="AlphaFoldDB" id="A0A142BEB6"/>
<evidence type="ECO:0000256" key="1">
    <source>
        <dbReference type="ARBA" id="ARBA00005953"/>
    </source>
</evidence>
<dbReference type="InterPro" id="IPR006684">
    <property type="entry name" value="YbgC/YbaW"/>
</dbReference>
<dbReference type="STRING" id="570277.EZMO1_3075"/>
<dbReference type="Gene3D" id="3.10.129.10">
    <property type="entry name" value="Hotdog Thioesterase"/>
    <property type="match status" value="1"/>
</dbReference>
<protein>
    <submittedName>
        <fullName evidence="3">Thioesterase family protein</fullName>
        <ecNumber evidence="3">3.1.2.-</ecNumber>
    </submittedName>
</protein>
<evidence type="ECO:0000313" key="4">
    <source>
        <dbReference type="Proteomes" id="UP000071065"/>
    </source>
</evidence>
<dbReference type="EC" id="3.1.2.-" evidence="3"/>
<name>A0A142BEB6_9GAMM</name>
<dbReference type="InterPro" id="IPR050563">
    <property type="entry name" value="4-hydroxybenzoyl-CoA_TE"/>
</dbReference>
<dbReference type="FunFam" id="3.10.129.10:FF:000004">
    <property type="entry name" value="Tol-pal system-associated acyl-CoA thioesterase"/>
    <property type="match status" value="1"/>
</dbReference>
<dbReference type="KEGG" id="emp:EZMO1_3075"/>
<comment type="similarity">
    <text evidence="1">Belongs to the 4-hydroxybenzoyl-CoA thioesterase family.</text>
</comment>
<dbReference type="SUPFAM" id="SSF54637">
    <property type="entry name" value="Thioesterase/thiol ester dehydrase-isomerase"/>
    <property type="match status" value="1"/>
</dbReference>
<dbReference type="InterPro" id="IPR008272">
    <property type="entry name" value="HB-CoA_thioesterase_AS"/>
</dbReference>
<dbReference type="PANTHER" id="PTHR31793:SF37">
    <property type="entry name" value="ACYL-COA THIOESTER HYDROLASE YBGC"/>
    <property type="match status" value="1"/>
</dbReference>
<dbReference type="CDD" id="cd00586">
    <property type="entry name" value="4HBT"/>
    <property type="match status" value="1"/>
</dbReference>
<evidence type="ECO:0000313" key="3">
    <source>
        <dbReference type="EMBL" id="AMO57092.1"/>
    </source>
</evidence>
<dbReference type="GO" id="GO:0047617">
    <property type="term" value="F:fatty acyl-CoA hydrolase activity"/>
    <property type="evidence" value="ECO:0007669"/>
    <property type="project" value="TreeGrafter"/>
</dbReference>
<accession>A0A142BEB6</accession>
<dbReference type="NCBIfam" id="TIGR00051">
    <property type="entry name" value="YbgC/FadM family acyl-CoA thioesterase"/>
    <property type="match status" value="1"/>
</dbReference>
<gene>
    <name evidence="3" type="ORF">EZMO1_3075</name>
</gene>